<feature type="compositionally biased region" description="Basic and acidic residues" evidence="1">
    <location>
        <begin position="61"/>
        <end position="74"/>
    </location>
</feature>
<reference evidence="2 3" key="1">
    <citation type="submission" date="2014-04" db="EMBL/GenBank/DDBJ databases">
        <authorList>
            <consortium name="DOE Joint Genome Institute"/>
            <person name="Kuo A."/>
            <person name="Kohler A."/>
            <person name="Costa M.D."/>
            <person name="Nagy L.G."/>
            <person name="Floudas D."/>
            <person name="Copeland A."/>
            <person name="Barry K.W."/>
            <person name="Cichocki N."/>
            <person name="Veneault-Fourrey C."/>
            <person name="LaButti K."/>
            <person name="Lindquist E.A."/>
            <person name="Lipzen A."/>
            <person name="Lundell T."/>
            <person name="Morin E."/>
            <person name="Murat C."/>
            <person name="Sun H."/>
            <person name="Tunlid A."/>
            <person name="Henrissat B."/>
            <person name="Grigoriev I.V."/>
            <person name="Hibbett D.S."/>
            <person name="Martin F."/>
            <person name="Nordberg H.P."/>
            <person name="Cantor M.N."/>
            <person name="Hua S.X."/>
        </authorList>
    </citation>
    <scope>NUCLEOTIDE SEQUENCE [LARGE SCALE GENOMIC DNA]</scope>
    <source>
        <strain evidence="2 3">Marx 270</strain>
    </source>
</reference>
<name>A0A0C3P5I9_PISTI</name>
<dbReference type="Proteomes" id="UP000054217">
    <property type="component" value="Unassembled WGS sequence"/>
</dbReference>
<feature type="region of interest" description="Disordered" evidence="1">
    <location>
        <begin position="384"/>
        <end position="525"/>
    </location>
</feature>
<organism evidence="2 3">
    <name type="scientific">Pisolithus tinctorius Marx 270</name>
    <dbReference type="NCBI Taxonomy" id="870435"/>
    <lineage>
        <taxon>Eukaryota</taxon>
        <taxon>Fungi</taxon>
        <taxon>Dikarya</taxon>
        <taxon>Basidiomycota</taxon>
        <taxon>Agaricomycotina</taxon>
        <taxon>Agaricomycetes</taxon>
        <taxon>Agaricomycetidae</taxon>
        <taxon>Boletales</taxon>
        <taxon>Sclerodermatineae</taxon>
        <taxon>Pisolithaceae</taxon>
        <taxon>Pisolithus</taxon>
    </lineage>
</organism>
<feature type="compositionally biased region" description="Basic and acidic residues" evidence="1">
    <location>
        <begin position="554"/>
        <end position="571"/>
    </location>
</feature>
<feature type="region of interest" description="Disordered" evidence="1">
    <location>
        <begin position="554"/>
        <end position="694"/>
    </location>
</feature>
<evidence type="ECO:0000313" key="3">
    <source>
        <dbReference type="Proteomes" id="UP000054217"/>
    </source>
</evidence>
<evidence type="ECO:0000313" key="2">
    <source>
        <dbReference type="EMBL" id="KIO02781.1"/>
    </source>
</evidence>
<gene>
    <name evidence="2" type="ORF">M404DRAFT_9704</name>
</gene>
<dbReference type="OrthoDB" id="3363891at2759"/>
<feature type="compositionally biased region" description="Low complexity" evidence="1">
    <location>
        <begin position="481"/>
        <end position="491"/>
    </location>
</feature>
<keyword evidence="3" id="KW-1185">Reference proteome</keyword>
<dbReference type="EMBL" id="KN831980">
    <property type="protein sequence ID" value="KIO02781.1"/>
    <property type="molecule type" value="Genomic_DNA"/>
</dbReference>
<feature type="compositionally biased region" description="Basic and acidic residues" evidence="1">
    <location>
        <begin position="675"/>
        <end position="684"/>
    </location>
</feature>
<feature type="compositionally biased region" description="Polar residues" evidence="1">
    <location>
        <begin position="168"/>
        <end position="178"/>
    </location>
</feature>
<protein>
    <submittedName>
        <fullName evidence="2">Uncharacterized protein</fullName>
    </submittedName>
</protein>
<evidence type="ECO:0000256" key="1">
    <source>
        <dbReference type="SAM" id="MobiDB-lite"/>
    </source>
</evidence>
<feature type="region of interest" description="Disordered" evidence="1">
    <location>
        <begin position="42"/>
        <end position="203"/>
    </location>
</feature>
<feature type="compositionally biased region" description="Polar residues" evidence="1">
    <location>
        <begin position="643"/>
        <end position="659"/>
    </location>
</feature>
<reference evidence="3" key="2">
    <citation type="submission" date="2015-01" db="EMBL/GenBank/DDBJ databases">
        <title>Evolutionary Origins and Diversification of the Mycorrhizal Mutualists.</title>
        <authorList>
            <consortium name="DOE Joint Genome Institute"/>
            <consortium name="Mycorrhizal Genomics Consortium"/>
            <person name="Kohler A."/>
            <person name="Kuo A."/>
            <person name="Nagy L.G."/>
            <person name="Floudas D."/>
            <person name="Copeland A."/>
            <person name="Barry K.W."/>
            <person name="Cichocki N."/>
            <person name="Veneault-Fourrey C."/>
            <person name="LaButti K."/>
            <person name="Lindquist E.A."/>
            <person name="Lipzen A."/>
            <person name="Lundell T."/>
            <person name="Morin E."/>
            <person name="Murat C."/>
            <person name="Riley R."/>
            <person name="Ohm R."/>
            <person name="Sun H."/>
            <person name="Tunlid A."/>
            <person name="Henrissat B."/>
            <person name="Grigoriev I.V."/>
            <person name="Hibbett D.S."/>
            <person name="Martin F."/>
        </authorList>
    </citation>
    <scope>NUCLEOTIDE SEQUENCE [LARGE SCALE GENOMIC DNA]</scope>
    <source>
        <strain evidence="3">Marx 270</strain>
    </source>
</reference>
<feature type="compositionally biased region" description="Polar residues" evidence="1">
    <location>
        <begin position="97"/>
        <end position="108"/>
    </location>
</feature>
<feature type="compositionally biased region" description="Polar residues" evidence="1">
    <location>
        <begin position="422"/>
        <end position="433"/>
    </location>
</feature>
<accession>A0A0C3P5I9</accession>
<dbReference type="InParanoid" id="A0A0C3P5I9"/>
<feature type="compositionally biased region" description="Polar residues" evidence="1">
    <location>
        <begin position="42"/>
        <end position="57"/>
    </location>
</feature>
<sequence length="700" mass="76512">MALTAPAAQLALPTWDETIVPALRQRLEGESRILAKRMSVASITSADDSPRSITPSKSPHFPREYRTTPADSRKSSAIPRPSLQQPKGTPDGHDESQANSYSRPNGASSPHPPPMRARTYSQPSIFDKPQPNGYPNGTVPSTLDSRSVSPRTFDVNIRPTRIPVPMRNRTTSSSSHAQSLAPRAESRNGVIPGSHQPPHPETPQDLWVVKEVDQIPTPSTPQHATTSLMNEPAPFPTAVLPTRFRGYESALQQPRASTDSEERPFEHWYRGDIHRNGGVGELRVAKHVEMLQIANFGHTIQAPARSQTREHPGFSEYGRRRKRAESVGVGTRESLHLDDERTRDVDMVLDERPLTDIEAEEDIDTEAFYDAYVGTDDTVHSGFSASKPELPLDSAADLRSDTPVSTHSPREDTTLARVPTARTISGSLRSESPSAGLVRSSAESTMPTPLPSSSRSQTVPRATSPVSQASDQSQTKRRAKSPATTSPASTPKKPKTKGKTPPPSSRQKEDPRHSVAVYPTPEGDIVNAIPTWTQPVQKSGNWDDVVLPVVARKKGLDGQYERADGSPRQKPPEPTPIRPAPGTFGFDYSKYKAPRGNEAIPMDEFGQVQEQPQPDAEEEEPPRPSPSPGHVPRLSIQEPKELPQSNPRPKSTTGETPPFSQYLHPEVPTISVTRPSDDTEPTPKDDEDLGAGGCCKCVIM</sequence>
<dbReference type="HOGENOM" id="CLU_023533_0_0_1"/>
<proteinExistence type="predicted"/>
<feature type="compositionally biased region" description="Polar residues" evidence="1">
    <location>
        <begin position="133"/>
        <end position="150"/>
    </location>
</feature>
<dbReference type="AlphaFoldDB" id="A0A0C3P5I9"/>
<feature type="compositionally biased region" description="Polar residues" evidence="1">
    <location>
        <begin position="441"/>
        <end position="473"/>
    </location>
</feature>